<comment type="subcellular location">
    <subcellularLocation>
        <location evidence="1">Nucleus</location>
        <location evidence="1">Nucleolus</location>
    </subcellularLocation>
</comment>
<dbReference type="PANTHER" id="PTHR44215:SF1">
    <property type="entry name" value="WD REPEAT-CONTAINING PROTEIN 75"/>
    <property type="match status" value="1"/>
</dbReference>
<dbReference type="GO" id="GO:2000234">
    <property type="term" value="P:positive regulation of rRNA processing"/>
    <property type="evidence" value="ECO:0007669"/>
    <property type="project" value="TreeGrafter"/>
</dbReference>
<dbReference type="SMART" id="SM00320">
    <property type="entry name" value="WD40"/>
    <property type="match status" value="7"/>
</dbReference>
<evidence type="ECO:0000313" key="10">
    <source>
        <dbReference type="Proteomes" id="UP000515204"/>
    </source>
</evidence>
<proteinExistence type="predicted"/>
<evidence type="ECO:0000256" key="8">
    <source>
        <dbReference type="SAM" id="MobiDB-lite"/>
    </source>
</evidence>
<organism evidence="10 11">
    <name type="scientific">Dinoponera quadriceps</name>
    <name type="common">South American ant</name>
    <dbReference type="NCBI Taxonomy" id="609295"/>
    <lineage>
        <taxon>Eukaryota</taxon>
        <taxon>Metazoa</taxon>
        <taxon>Ecdysozoa</taxon>
        <taxon>Arthropoda</taxon>
        <taxon>Hexapoda</taxon>
        <taxon>Insecta</taxon>
        <taxon>Pterygota</taxon>
        <taxon>Neoptera</taxon>
        <taxon>Endopterygota</taxon>
        <taxon>Hymenoptera</taxon>
        <taxon>Apocrita</taxon>
        <taxon>Aculeata</taxon>
        <taxon>Formicoidea</taxon>
        <taxon>Formicidae</taxon>
        <taxon>Ponerinae</taxon>
        <taxon>Ponerini</taxon>
        <taxon>Dinoponera</taxon>
    </lineage>
</organism>
<feature type="domain" description="WD repeat-containing protein 75 second beta-propeller" evidence="9">
    <location>
        <begin position="363"/>
        <end position="692"/>
    </location>
</feature>
<keyword evidence="5" id="KW-0677">Repeat</keyword>
<dbReference type="OrthoDB" id="4096at2759"/>
<dbReference type="Pfam" id="PF23769">
    <property type="entry name" value="Beta-prop_WDR75_2nd"/>
    <property type="match status" value="1"/>
</dbReference>
<dbReference type="GO" id="GO:0032040">
    <property type="term" value="C:small-subunit processome"/>
    <property type="evidence" value="ECO:0007669"/>
    <property type="project" value="InterPro"/>
</dbReference>
<keyword evidence="10" id="KW-1185">Reference proteome</keyword>
<dbReference type="KEGG" id="dqu:106747111"/>
<evidence type="ECO:0000256" key="5">
    <source>
        <dbReference type="ARBA" id="ARBA00022737"/>
    </source>
</evidence>
<feature type="region of interest" description="Disordered" evidence="8">
    <location>
        <begin position="779"/>
        <end position="799"/>
    </location>
</feature>
<dbReference type="GO" id="GO:0006364">
    <property type="term" value="P:rRNA processing"/>
    <property type="evidence" value="ECO:0007669"/>
    <property type="project" value="UniProtKB-KW"/>
</dbReference>
<name>A0A6P3XNT7_DINQU</name>
<dbReference type="GO" id="GO:0045943">
    <property type="term" value="P:positive regulation of transcription by RNA polymerase I"/>
    <property type="evidence" value="ECO:0007669"/>
    <property type="project" value="InterPro"/>
</dbReference>
<evidence type="ECO:0000256" key="7">
    <source>
        <dbReference type="ARBA" id="ARBA00023242"/>
    </source>
</evidence>
<keyword evidence="4" id="KW-0853">WD repeat</keyword>
<sequence>MQLTLGKNQMNPSANSSVNFVDLTVKKKGGGSIIDQRPLFSNDGETLYVVWKNIIKVCSTQTGDFVREFEPSDYRIAGILVHPDNVHVIIGCTEKGQLDFWSCQSNVITKKLPLKLASEKAKIKTFHIVKYKTFQGNKICQALITHLSECGKKIYVLLFDIENGTCAKSVYVVAKSQEYYVDVIGNYDENLVAVLHDKDLHILNPARNLVDKLHKTSDTGRLPTCIAGHPEEDVVATGDNTGRVVIWKELFKTRPYTAVFHWHTLPVREIAFSKSGTHMYTGGGECVLVKWTVANPAQKTFLPRLPAPIKHLTIAPDNSYVAVSTLDNGIIIVTPQRKLTSVIQNFAWGVVLSSKDLFPAGLNFDPRSSSLVLNSRTGHVQFYNIHTKSLLCNLNITAQNFLTQERDVIIVNTEVTKVALNHDGTWMATVEERNDKVSSIEVRLKFWRFDMNTQAFTLNSSLELPHENGVNALQFQPNTLVFGDEEWFAVTTGKDNKCKLWNLVKPSNVQNTQEKTQRWKLYAVRDYRNLAATDASFSMDGSLLAIGFHSTLTIWIPEDFKMRNGLSHIQYNHPITRVEFGHHEACHLVVVASQQYIVVWNILTLAISWSVSLSVVSLTYDPKSTYMAAFTSDNSLYVFTPQSPTVVYKKTCLIESTSSILAATFVPHLKEIRNPSFGRWQAKSQLYFLDSNQELLTLEPSGTGISLEILLDKGTTPLNGFSDHLNLPVSSQDRAVMPAHERGTSKGMVKDLLNVTAHTLPSLRELCSPFILLLAKNRSEDSSDDEARDDSSEPNDNEVLTKLMVTPTNEREDTDELSTELFSYDWSSLSTILPDKDNLNHSFT</sequence>
<dbReference type="RefSeq" id="XP_014479882.1">
    <property type="nucleotide sequence ID" value="XM_014624396.1"/>
</dbReference>
<dbReference type="Gene3D" id="2.130.10.10">
    <property type="entry name" value="YVTN repeat-like/Quinoprotein amine dehydrogenase"/>
    <property type="match status" value="3"/>
</dbReference>
<feature type="compositionally biased region" description="Acidic residues" evidence="8">
    <location>
        <begin position="782"/>
        <end position="796"/>
    </location>
</feature>
<dbReference type="InterPro" id="IPR015943">
    <property type="entry name" value="WD40/YVTN_repeat-like_dom_sf"/>
</dbReference>
<keyword evidence="2" id="KW-0690">Ribosome biogenesis</keyword>
<dbReference type="PANTHER" id="PTHR44215">
    <property type="entry name" value="WD REPEAT-CONTAINING PROTEIN 75"/>
    <property type="match status" value="1"/>
</dbReference>
<keyword evidence="7" id="KW-0539">Nucleus</keyword>
<dbReference type="InterPro" id="IPR057644">
    <property type="entry name" value="Beta-prop_WDR75_2nd"/>
</dbReference>
<protein>
    <submittedName>
        <fullName evidence="11">WD repeat-containing protein 75 isoform X1</fullName>
    </submittedName>
</protein>
<gene>
    <name evidence="11" type="primary">LOC106747111</name>
</gene>
<reference evidence="11" key="1">
    <citation type="submission" date="2025-08" db="UniProtKB">
        <authorList>
            <consortium name="RefSeq"/>
        </authorList>
    </citation>
    <scope>IDENTIFICATION</scope>
</reference>
<accession>A0A6P3XNT7</accession>
<keyword evidence="6" id="KW-0804">Transcription</keyword>
<evidence type="ECO:0000256" key="1">
    <source>
        <dbReference type="ARBA" id="ARBA00004604"/>
    </source>
</evidence>
<evidence type="ECO:0000256" key="6">
    <source>
        <dbReference type="ARBA" id="ARBA00023163"/>
    </source>
</evidence>
<dbReference type="SUPFAM" id="SSF50978">
    <property type="entry name" value="WD40 repeat-like"/>
    <property type="match status" value="2"/>
</dbReference>
<dbReference type="InterPro" id="IPR053826">
    <property type="entry name" value="WDR75"/>
</dbReference>
<dbReference type="InterPro" id="IPR036322">
    <property type="entry name" value="WD40_repeat_dom_sf"/>
</dbReference>
<evidence type="ECO:0000256" key="2">
    <source>
        <dbReference type="ARBA" id="ARBA00022517"/>
    </source>
</evidence>
<keyword evidence="3" id="KW-0698">rRNA processing</keyword>
<dbReference type="Proteomes" id="UP000515204">
    <property type="component" value="Unplaced"/>
</dbReference>
<evidence type="ECO:0000313" key="11">
    <source>
        <dbReference type="RefSeq" id="XP_014479882.1"/>
    </source>
</evidence>
<dbReference type="Pfam" id="PF23869">
    <property type="entry name" value="Beta-prop_WDR75_1st"/>
    <property type="match status" value="1"/>
</dbReference>
<evidence type="ECO:0000256" key="3">
    <source>
        <dbReference type="ARBA" id="ARBA00022552"/>
    </source>
</evidence>
<evidence type="ECO:0000256" key="4">
    <source>
        <dbReference type="ARBA" id="ARBA00022574"/>
    </source>
</evidence>
<dbReference type="AlphaFoldDB" id="A0A6P3XNT7"/>
<dbReference type="InterPro" id="IPR001680">
    <property type="entry name" value="WD40_rpt"/>
</dbReference>
<dbReference type="GeneID" id="106747111"/>
<evidence type="ECO:0000259" key="9">
    <source>
        <dbReference type="Pfam" id="PF23769"/>
    </source>
</evidence>
<dbReference type="GO" id="GO:0003723">
    <property type="term" value="F:RNA binding"/>
    <property type="evidence" value="ECO:0007669"/>
    <property type="project" value="InterPro"/>
</dbReference>